<feature type="compositionally biased region" description="Basic residues" evidence="1">
    <location>
        <begin position="1"/>
        <end position="10"/>
    </location>
</feature>
<reference evidence="2 3" key="1">
    <citation type="submission" date="2018-10" db="EMBL/GenBank/DDBJ databases">
        <title>A high-quality apple genome assembly.</title>
        <authorList>
            <person name="Hu J."/>
        </authorList>
    </citation>
    <scope>NUCLEOTIDE SEQUENCE [LARGE SCALE GENOMIC DNA]</scope>
    <source>
        <strain evidence="3">cv. HFTH1</strain>
        <tissue evidence="2">Young leaf</tissue>
    </source>
</reference>
<comment type="caution">
    <text evidence="2">The sequence shown here is derived from an EMBL/GenBank/DDBJ whole genome shotgun (WGS) entry which is preliminary data.</text>
</comment>
<organism evidence="2 3">
    <name type="scientific">Malus domestica</name>
    <name type="common">Apple</name>
    <name type="synonym">Pyrus malus</name>
    <dbReference type="NCBI Taxonomy" id="3750"/>
    <lineage>
        <taxon>Eukaryota</taxon>
        <taxon>Viridiplantae</taxon>
        <taxon>Streptophyta</taxon>
        <taxon>Embryophyta</taxon>
        <taxon>Tracheophyta</taxon>
        <taxon>Spermatophyta</taxon>
        <taxon>Magnoliopsida</taxon>
        <taxon>eudicotyledons</taxon>
        <taxon>Gunneridae</taxon>
        <taxon>Pentapetalae</taxon>
        <taxon>rosids</taxon>
        <taxon>fabids</taxon>
        <taxon>Rosales</taxon>
        <taxon>Rosaceae</taxon>
        <taxon>Amygdaloideae</taxon>
        <taxon>Maleae</taxon>
        <taxon>Malus</taxon>
    </lineage>
</organism>
<feature type="region of interest" description="Disordered" evidence="1">
    <location>
        <begin position="1"/>
        <end position="40"/>
    </location>
</feature>
<feature type="compositionally biased region" description="Basic and acidic residues" evidence="1">
    <location>
        <begin position="78"/>
        <end position="87"/>
    </location>
</feature>
<accession>A0A498I8G1</accession>
<feature type="region of interest" description="Disordered" evidence="1">
    <location>
        <begin position="55"/>
        <end position="87"/>
    </location>
</feature>
<sequence length="121" mass="12646">MLRLITRRRSVTNSPPALLASTAPGASAPLIGEPTPLTEDTLTTSQVPISLTSSVSVQPLNARRPKGSACSPEQADEGLGRGDEGLCRAHERPLPDLATPLTISPCRCPAATSPKRLSNII</sequence>
<evidence type="ECO:0000313" key="3">
    <source>
        <dbReference type="Proteomes" id="UP000290289"/>
    </source>
</evidence>
<dbReference type="EMBL" id="RDQH01000339">
    <property type="protein sequence ID" value="RXH78464.1"/>
    <property type="molecule type" value="Genomic_DNA"/>
</dbReference>
<dbReference type="Proteomes" id="UP000290289">
    <property type="component" value="Chromosome 13"/>
</dbReference>
<evidence type="ECO:0000313" key="2">
    <source>
        <dbReference type="EMBL" id="RXH78464.1"/>
    </source>
</evidence>
<gene>
    <name evidence="2" type="ORF">DVH24_001982</name>
</gene>
<dbReference type="AlphaFoldDB" id="A0A498I8G1"/>
<protein>
    <submittedName>
        <fullName evidence="2">Uncharacterized protein</fullName>
    </submittedName>
</protein>
<name>A0A498I8G1_MALDO</name>
<proteinExistence type="predicted"/>
<keyword evidence="3" id="KW-1185">Reference proteome</keyword>
<evidence type="ECO:0000256" key="1">
    <source>
        <dbReference type="SAM" id="MobiDB-lite"/>
    </source>
</evidence>